<reference evidence="1" key="1">
    <citation type="journal article" date="2023" name="Mol. Ecol. Resour.">
        <title>Chromosome-level genome assembly of a triploid poplar Populus alba 'Berolinensis'.</title>
        <authorList>
            <person name="Chen S."/>
            <person name="Yu Y."/>
            <person name="Wang X."/>
            <person name="Wang S."/>
            <person name="Zhang T."/>
            <person name="Zhou Y."/>
            <person name="He R."/>
            <person name="Meng N."/>
            <person name="Wang Y."/>
            <person name="Liu W."/>
            <person name="Liu Z."/>
            <person name="Liu J."/>
            <person name="Guo Q."/>
            <person name="Huang H."/>
            <person name="Sederoff R.R."/>
            <person name="Wang G."/>
            <person name="Qu G."/>
            <person name="Chen S."/>
        </authorList>
    </citation>
    <scope>NUCLEOTIDE SEQUENCE</scope>
    <source>
        <strain evidence="1">SC-2020</strain>
    </source>
</reference>
<proteinExistence type="predicted"/>
<sequence>MKFQRLPGPVGQGYRLVEYISVARVRPRTSKGITDLLLPQTSLAWKAIVPLRSWPRRNQERALSRKSCFSVVVSALREETRVRNSPSHTKQREPRFSTNVQNASEQLQVELHNNSVIALAAPPLPPSLPPLKDFEDEEVDYSASLANIQFLFQSPLPTSTRENCRYRTPTVVRGFSPISGIWTFSDSRALAFK</sequence>
<organism evidence="1 2">
    <name type="scientific">Populus alba x Populus x berolinensis</name>
    <dbReference type="NCBI Taxonomy" id="444605"/>
    <lineage>
        <taxon>Eukaryota</taxon>
        <taxon>Viridiplantae</taxon>
        <taxon>Streptophyta</taxon>
        <taxon>Embryophyta</taxon>
        <taxon>Tracheophyta</taxon>
        <taxon>Spermatophyta</taxon>
        <taxon>Magnoliopsida</taxon>
        <taxon>eudicotyledons</taxon>
        <taxon>Gunneridae</taxon>
        <taxon>Pentapetalae</taxon>
        <taxon>rosids</taxon>
        <taxon>fabids</taxon>
        <taxon>Malpighiales</taxon>
        <taxon>Salicaceae</taxon>
        <taxon>Saliceae</taxon>
        <taxon>Populus</taxon>
    </lineage>
</organism>
<evidence type="ECO:0000313" key="1">
    <source>
        <dbReference type="EMBL" id="KAJ6980664.1"/>
    </source>
</evidence>
<dbReference type="EMBL" id="JAQIZT010000010">
    <property type="protein sequence ID" value="KAJ6980664.1"/>
    <property type="molecule type" value="Genomic_DNA"/>
</dbReference>
<dbReference type="AlphaFoldDB" id="A0AAD6Q689"/>
<keyword evidence="2" id="KW-1185">Reference proteome</keyword>
<dbReference type="Proteomes" id="UP001164929">
    <property type="component" value="Chromosome 10"/>
</dbReference>
<protein>
    <submittedName>
        <fullName evidence="1">Uncharacterized protein</fullName>
    </submittedName>
</protein>
<name>A0AAD6Q689_9ROSI</name>
<evidence type="ECO:0000313" key="2">
    <source>
        <dbReference type="Proteomes" id="UP001164929"/>
    </source>
</evidence>
<gene>
    <name evidence="1" type="ORF">NC653_024107</name>
</gene>
<accession>A0AAD6Q689</accession>
<comment type="caution">
    <text evidence="1">The sequence shown here is derived from an EMBL/GenBank/DDBJ whole genome shotgun (WGS) entry which is preliminary data.</text>
</comment>